<dbReference type="AlphaFoldDB" id="A0A438DLR7"/>
<dbReference type="PANTHER" id="PTHR11439:SF483">
    <property type="entry name" value="PEPTIDE SYNTHASE GLIP-LIKE, PUTATIVE (AFU_ORTHOLOGUE AFUA_3G12920)-RELATED"/>
    <property type="match status" value="1"/>
</dbReference>
<organism evidence="1 2">
    <name type="scientific">Vitis vinifera</name>
    <name type="common">Grape</name>
    <dbReference type="NCBI Taxonomy" id="29760"/>
    <lineage>
        <taxon>Eukaryota</taxon>
        <taxon>Viridiplantae</taxon>
        <taxon>Streptophyta</taxon>
        <taxon>Embryophyta</taxon>
        <taxon>Tracheophyta</taxon>
        <taxon>Spermatophyta</taxon>
        <taxon>Magnoliopsida</taxon>
        <taxon>eudicotyledons</taxon>
        <taxon>Gunneridae</taxon>
        <taxon>Pentapetalae</taxon>
        <taxon>rosids</taxon>
        <taxon>Vitales</taxon>
        <taxon>Vitaceae</taxon>
        <taxon>Viteae</taxon>
        <taxon>Vitis</taxon>
    </lineage>
</organism>
<dbReference type="EMBL" id="QGNW01001572">
    <property type="protein sequence ID" value="RVW36405.1"/>
    <property type="molecule type" value="Genomic_DNA"/>
</dbReference>
<evidence type="ECO:0000313" key="1">
    <source>
        <dbReference type="EMBL" id="RVW36405.1"/>
    </source>
</evidence>
<dbReference type="PANTHER" id="PTHR11439">
    <property type="entry name" value="GAG-POL-RELATED RETROTRANSPOSON"/>
    <property type="match status" value="1"/>
</dbReference>
<dbReference type="CDD" id="cd09272">
    <property type="entry name" value="RNase_HI_RT_Ty1"/>
    <property type="match status" value="1"/>
</dbReference>
<sequence length="101" mass="11114">MEEAKTMKTPMSSSIKLDMDEKGKSINSTMYRGMIGTMDIGLWYPKGDNFELIGFSDADFAGCKVERKSTSGTCHFLGHSLVSWHSKKQNSVALSTGKPNT</sequence>
<protein>
    <recommendedName>
        <fullName evidence="3">Mitochondrial protein</fullName>
    </recommendedName>
</protein>
<evidence type="ECO:0000313" key="2">
    <source>
        <dbReference type="Proteomes" id="UP000288805"/>
    </source>
</evidence>
<reference evidence="1 2" key="1">
    <citation type="journal article" date="2018" name="PLoS Genet.">
        <title>Population sequencing reveals clonal diversity and ancestral inbreeding in the grapevine cultivar Chardonnay.</title>
        <authorList>
            <person name="Roach M.J."/>
            <person name="Johnson D.L."/>
            <person name="Bohlmann J."/>
            <person name="van Vuuren H.J."/>
            <person name="Jones S.J."/>
            <person name="Pretorius I.S."/>
            <person name="Schmidt S.A."/>
            <person name="Borneman A.R."/>
        </authorList>
    </citation>
    <scope>NUCLEOTIDE SEQUENCE [LARGE SCALE GENOMIC DNA]</scope>
    <source>
        <strain evidence="2">cv. Chardonnay</strain>
        <tissue evidence="1">Leaf</tissue>
    </source>
</reference>
<proteinExistence type="predicted"/>
<comment type="caution">
    <text evidence="1">The sequence shown here is derived from an EMBL/GenBank/DDBJ whole genome shotgun (WGS) entry which is preliminary data.</text>
</comment>
<name>A0A438DLR7_VITVI</name>
<dbReference type="Proteomes" id="UP000288805">
    <property type="component" value="Unassembled WGS sequence"/>
</dbReference>
<evidence type="ECO:0008006" key="3">
    <source>
        <dbReference type="Google" id="ProtNLM"/>
    </source>
</evidence>
<gene>
    <name evidence="1" type="ORF">CK203_083827</name>
</gene>
<accession>A0A438DLR7</accession>